<keyword evidence="4 6" id="KW-1133">Transmembrane helix</keyword>
<dbReference type="InterPro" id="IPR052027">
    <property type="entry name" value="PspC"/>
</dbReference>
<protein>
    <submittedName>
        <fullName evidence="8">Envelope stress response membrane protein PspC</fullName>
    </submittedName>
</protein>
<dbReference type="Pfam" id="PF04024">
    <property type="entry name" value="PspC"/>
    <property type="match status" value="1"/>
</dbReference>
<dbReference type="RefSeq" id="WP_167222148.1">
    <property type="nucleotide sequence ID" value="NZ_JAAQPH010000003.1"/>
</dbReference>
<evidence type="ECO:0000256" key="3">
    <source>
        <dbReference type="ARBA" id="ARBA00022692"/>
    </source>
</evidence>
<evidence type="ECO:0000256" key="2">
    <source>
        <dbReference type="ARBA" id="ARBA00022475"/>
    </source>
</evidence>
<feature type="domain" description="Phage shock protein PspC N-terminal" evidence="7">
    <location>
        <begin position="10"/>
        <end position="66"/>
    </location>
</feature>
<dbReference type="PANTHER" id="PTHR33885:SF3">
    <property type="entry name" value="PHAGE SHOCK PROTEIN C"/>
    <property type="match status" value="1"/>
</dbReference>
<reference evidence="8" key="1">
    <citation type="submission" date="2020-03" db="EMBL/GenBank/DDBJ databases">
        <title>Genome of Pelagibius litoralis DSM 21314T.</title>
        <authorList>
            <person name="Wang G."/>
        </authorList>
    </citation>
    <scope>NUCLEOTIDE SEQUENCE</scope>
    <source>
        <strain evidence="8">DSM 21314</strain>
    </source>
</reference>
<keyword evidence="2" id="KW-1003">Cell membrane</keyword>
<evidence type="ECO:0000256" key="1">
    <source>
        <dbReference type="ARBA" id="ARBA00004162"/>
    </source>
</evidence>
<dbReference type="EMBL" id="JAAQPH010000003">
    <property type="protein sequence ID" value="NIA68017.1"/>
    <property type="molecule type" value="Genomic_DNA"/>
</dbReference>
<comment type="subcellular location">
    <subcellularLocation>
        <location evidence="1">Cell membrane</location>
        <topology evidence="1">Single-pass membrane protein</topology>
    </subcellularLocation>
</comment>
<dbReference type="NCBIfam" id="TIGR02978">
    <property type="entry name" value="phageshock_pspC"/>
    <property type="match status" value="1"/>
</dbReference>
<name>A0A967C7V6_9PROT</name>
<evidence type="ECO:0000256" key="4">
    <source>
        <dbReference type="ARBA" id="ARBA00022989"/>
    </source>
</evidence>
<evidence type="ECO:0000313" key="8">
    <source>
        <dbReference type="EMBL" id="NIA68017.1"/>
    </source>
</evidence>
<dbReference type="Proteomes" id="UP000761264">
    <property type="component" value="Unassembled WGS sequence"/>
</dbReference>
<organism evidence="8 9">
    <name type="scientific">Pelagibius litoralis</name>
    <dbReference type="NCBI Taxonomy" id="374515"/>
    <lineage>
        <taxon>Bacteria</taxon>
        <taxon>Pseudomonadati</taxon>
        <taxon>Pseudomonadota</taxon>
        <taxon>Alphaproteobacteria</taxon>
        <taxon>Rhodospirillales</taxon>
        <taxon>Rhodovibrionaceae</taxon>
        <taxon>Pelagibius</taxon>
    </lineage>
</organism>
<evidence type="ECO:0000256" key="5">
    <source>
        <dbReference type="ARBA" id="ARBA00023136"/>
    </source>
</evidence>
<comment type="caution">
    <text evidence="8">The sequence shown here is derived from an EMBL/GenBank/DDBJ whole genome shotgun (WGS) entry which is preliminary data.</text>
</comment>
<feature type="transmembrane region" description="Helical" evidence="6">
    <location>
        <begin position="20"/>
        <end position="38"/>
    </location>
</feature>
<evidence type="ECO:0000259" key="7">
    <source>
        <dbReference type="Pfam" id="PF04024"/>
    </source>
</evidence>
<gene>
    <name evidence="8" type="primary">pspC</name>
    <name evidence="8" type="ORF">HBA54_05380</name>
</gene>
<keyword evidence="3 6" id="KW-0812">Transmembrane</keyword>
<sequence>MTGSPQRPTRLYRNRARGKVTGVCAGLADYFGISTFIVRLVAVMALLMFTFPTLVCYFLATILIDPAPEFTYHSEEEKEFWRQVRLKPSESLSRLRHKFRDQEQRVRSMEAFVTSSEARLHREFREL</sequence>
<dbReference type="PANTHER" id="PTHR33885">
    <property type="entry name" value="PHAGE SHOCK PROTEIN C"/>
    <property type="match status" value="1"/>
</dbReference>
<accession>A0A967C7V6</accession>
<keyword evidence="9" id="KW-1185">Reference proteome</keyword>
<keyword evidence="5 6" id="KW-0472">Membrane</keyword>
<feature type="transmembrane region" description="Helical" evidence="6">
    <location>
        <begin position="44"/>
        <end position="64"/>
    </location>
</feature>
<evidence type="ECO:0000256" key="6">
    <source>
        <dbReference type="SAM" id="Phobius"/>
    </source>
</evidence>
<dbReference type="GO" id="GO:0005886">
    <property type="term" value="C:plasma membrane"/>
    <property type="evidence" value="ECO:0007669"/>
    <property type="project" value="UniProtKB-SubCell"/>
</dbReference>
<dbReference type="InterPro" id="IPR014320">
    <property type="entry name" value="Phageshock_PspC"/>
</dbReference>
<proteinExistence type="predicted"/>
<dbReference type="InterPro" id="IPR007168">
    <property type="entry name" value="Phageshock_PspC_N"/>
</dbReference>
<evidence type="ECO:0000313" key="9">
    <source>
        <dbReference type="Proteomes" id="UP000761264"/>
    </source>
</evidence>
<dbReference type="AlphaFoldDB" id="A0A967C7V6"/>